<comment type="caution">
    <text evidence="2">The sequence shown here is derived from an EMBL/GenBank/DDBJ whole genome shotgun (WGS) entry which is preliminary data.</text>
</comment>
<accession>A0A916S825</accession>
<dbReference type="Gene3D" id="3.10.450.50">
    <property type="match status" value="1"/>
</dbReference>
<dbReference type="Proteomes" id="UP000620596">
    <property type="component" value="Unassembled WGS sequence"/>
</dbReference>
<evidence type="ECO:0000313" key="2">
    <source>
        <dbReference type="EMBL" id="GGA88169.1"/>
    </source>
</evidence>
<dbReference type="RefSeq" id="WP_188706479.1">
    <property type="nucleotide sequence ID" value="NZ_BMIG01000002.1"/>
</dbReference>
<dbReference type="SUPFAM" id="SSF54427">
    <property type="entry name" value="NTF2-like"/>
    <property type="match status" value="1"/>
</dbReference>
<keyword evidence="3" id="KW-1185">Reference proteome</keyword>
<dbReference type="InterPro" id="IPR037401">
    <property type="entry name" value="SnoaL-like"/>
</dbReference>
<organism evidence="2 3">
    <name type="scientific">Polaromonas eurypsychrophila</name>
    <dbReference type="NCBI Taxonomy" id="1614635"/>
    <lineage>
        <taxon>Bacteria</taxon>
        <taxon>Pseudomonadati</taxon>
        <taxon>Pseudomonadota</taxon>
        <taxon>Betaproteobacteria</taxon>
        <taxon>Burkholderiales</taxon>
        <taxon>Comamonadaceae</taxon>
        <taxon>Polaromonas</taxon>
    </lineage>
</organism>
<dbReference type="InterPro" id="IPR032710">
    <property type="entry name" value="NTF2-like_dom_sf"/>
</dbReference>
<reference evidence="2" key="1">
    <citation type="journal article" date="2014" name="Int. J. Syst. Evol. Microbiol.">
        <title>Complete genome sequence of Corynebacterium casei LMG S-19264T (=DSM 44701T), isolated from a smear-ripened cheese.</title>
        <authorList>
            <consortium name="US DOE Joint Genome Institute (JGI-PGF)"/>
            <person name="Walter F."/>
            <person name="Albersmeier A."/>
            <person name="Kalinowski J."/>
            <person name="Ruckert C."/>
        </authorList>
    </citation>
    <scope>NUCLEOTIDE SEQUENCE</scope>
    <source>
        <strain evidence="2">CGMCC 1.15322</strain>
    </source>
</reference>
<protein>
    <submittedName>
        <fullName evidence="2">Transcriptional regulator</fullName>
    </submittedName>
</protein>
<proteinExistence type="predicted"/>
<dbReference type="AlphaFoldDB" id="A0A916S825"/>
<feature type="domain" description="SnoaL-like" evidence="1">
    <location>
        <begin position="11"/>
        <end position="112"/>
    </location>
</feature>
<dbReference type="EMBL" id="BMIG01000002">
    <property type="protein sequence ID" value="GGA88169.1"/>
    <property type="molecule type" value="Genomic_DNA"/>
</dbReference>
<evidence type="ECO:0000313" key="3">
    <source>
        <dbReference type="Proteomes" id="UP000620596"/>
    </source>
</evidence>
<reference evidence="2" key="2">
    <citation type="submission" date="2020-09" db="EMBL/GenBank/DDBJ databases">
        <authorList>
            <person name="Sun Q."/>
            <person name="Zhou Y."/>
        </authorList>
    </citation>
    <scope>NUCLEOTIDE SEQUENCE</scope>
    <source>
        <strain evidence="2">CGMCC 1.15322</strain>
    </source>
</reference>
<gene>
    <name evidence="2" type="ORF">GCM10011496_06100</name>
</gene>
<evidence type="ECO:0000259" key="1">
    <source>
        <dbReference type="Pfam" id="PF12680"/>
    </source>
</evidence>
<dbReference type="Pfam" id="PF12680">
    <property type="entry name" value="SnoaL_2"/>
    <property type="match status" value="1"/>
</dbReference>
<name>A0A916S825_9BURK</name>
<sequence length="143" mass="16915">MTQSVTERLVHFFETLSPDQVARMDEFYSADVYFKDPFNEVRTLAQVQHIFNHMYVAVDRPRFVVTSQVSEAGQCFLTWDFEFYFKEQQPTMKQTIRGSAHLKFNEAGLVSYHRDYWDAAEELYEKLPLVGSLMRWLKKRVAG</sequence>